<dbReference type="Proteomes" id="UP000192872">
    <property type="component" value="Unassembled WGS sequence"/>
</dbReference>
<gene>
    <name evidence="6" type="ORF">A4S15_13530</name>
</gene>
<feature type="binding site" evidence="5">
    <location>
        <position position="88"/>
    </location>
    <ligand>
        <name>Mg(2+)</name>
        <dbReference type="ChEBI" id="CHEBI:18420"/>
        <label>1</label>
        <note>catalytic</note>
    </ligand>
</feature>
<comment type="similarity">
    <text evidence="1">Belongs to the inositol monophosphatase superfamily.</text>
</comment>
<evidence type="ECO:0008006" key="8">
    <source>
        <dbReference type="Google" id="ProtNLM"/>
    </source>
</evidence>
<evidence type="ECO:0000313" key="6">
    <source>
        <dbReference type="EMBL" id="OQW50663.1"/>
    </source>
</evidence>
<dbReference type="GO" id="GO:0046872">
    <property type="term" value="F:metal ion binding"/>
    <property type="evidence" value="ECO:0007669"/>
    <property type="project" value="UniProtKB-KW"/>
</dbReference>
<dbReference type="GO" id="GO:0007165">
    <property type="term" value="P:signal transduction"/>
    <property type="evidence" value="ECO:0007669"/>
    <property type="project" value="TreeGrafter"/>
</dbReference>
<feature type="binding site" evidence="5">
    <location>
        <position position="70"/>
    </location>
    <ligand>
        <name>Mg(2+)</name>
        <dbReference type="ChEBI" id="CHEBI:18420"/>
        <label>1</label>
        <note>catalytic</note>
    </ligand>
</feature>
<dbReference type="GO" id="GO:0008934">
    <property type="term" value="F:inositol monophosphate 1-phosphatase activity"/>
    <property type="evidence" value="ECO:0007669"/>
    <property type="project" value="TreeGrafter"/>
</dbReference>
<evidence type="ECO:0000256" key="5">
    <source>
        <dbReference type="PIRSR" id="PIRSR600760-2"/>
    </source>
</evidence>
<evidence type="ECO:0000256" key="1">
    <source>
        <dbReference type="ARBA" id="ARBA00009759"/>
    </source>
</evidence>
<dbReference type="PANTHER" id="PTHR20854">
    <property type="entry name" value="INOSITOL MONOPHOSPHATASE"/>
    <property type="match status" value="1"/>
</dbReference>
<comment type="caution">
    <text evidence="6">The sequence shown here is derived from an EMBL/GenBank/DDBJ whole genome shotgun (WGS) entry which is preliminary data.</text>
</comment>
<dbReference type="STRING" id="1827387.A4S15_13530"/>
<keyword evidence="2 5" id="KW-0479">Metal-binding</keyword>
<dbReference type="InterPro" id="IPR020583">
    <property type="entry name" value="Inositol_monoP_metal-BS"/>
</dbReference>
<reference evidence="6 7" key="1">
    <citation type="journal article" date="2017" name="Water Res.">
        <title>Comammox in drinking water systems.</title>
        <authorList>
            <person name="Wang Y."/>
            <person name="Ma L."/>
            <person name="Mao Y."/>
            <person name="Jiang X."/>
            <person name="Xia Y."/>
            <person name="Yu K."/>
            <person name="Li B."/>
            <person name="Zhang T."/>
        </authorList>
    </citation>
    <scope>NUCLEOTIDE SEQUENCE [LARGE SCALE GENOMIC DNA]</scope>
    <source>
        <strain evidence="6">SG_bin8</strain>
    </source>
</reference>
<evidence type="ECO:0000256" key="2">
    <source>
        <dbReference type="ARBA" id="ARBA00022723"/>
    </source>
</evidence>
<comment type="cofactor">
    <cofactor evidence="5">
        <name>Mg(2+)</name>
        <dbReference type="ChEBI" id="CHEBI:18420"/>
    </cofactor>
</comment>
<feature type="binding site" evidence="5">
    <location>
        <position position="86"/>
    </location>
    <ligand>
        <name>Mg(2+)</name>
        <dbReference type="ChEBI" id="CHEBI:18420"/>
        <label>1</label>
        <note>catalytic</note>
    </ligand>
</feature>
<dbReference type="Gene3D" id="3.40.190.80">
    <property type="match status" value="1"/>
</dbReference>
<feature type="binding site" evidence="5">
    <location>
        <position position="89"/>
    </location>
    <ligand>
        <name>Mg(2+)</name>
        <dbReference type="ChEBI" id="CHEBI:18420"/>
        <label>1</label>
        <note>catalytic</note>
    </ligand>
</feature>
<protein>
    <recommendedName>
        <fullName evidence="8">Histidinol-phosphatase</fullName>
    </recommendedName>
</protein>
<dbReference type="Gene3D" id="3.30.540.10">
    <property type="entry name" value="Fructose-1,6-Bisphosphatase, subunit A, domain 1"/>
    <property type="match status" value="1"/>
</dbReference>
<evidence type="ECO:0000256" key="3">
    <source>
        <dbReference type="ARBA" id="ARBA00022801"/>
    </source>
</evidence>
<evidence type="ECO:0000313" key="7">
    <source>
        <dbReference type="Proteomes" id="UP000192872"/>
    </source>
</evidence>
<dbReference type="AlphaFoldDB" id="A0A1W9HTB1"/>
<organism evidence="6 7">
    <name type="scientific">Candidatus Raskinella chloraquaticus</name>
    <dbReference type="NCBI Taxonomy" id="1951219"/>
    <lineage>
        <taxon>Bacteria</taxon>
        <taxon>Pseudomonadati</taxon>
        <taxon>Pseudomonadota</taxon>
        <taxon>Alphaproteobacteria</taxon>
        <taxon>Hyphomicrobiales</taxon>
        <taxon>Phreatobacteraceae</taxon>
        <taxon>Candidatus Raskinella</taxon>
    </lineage>
</organism>
<name>A0A1W9HTB1_9HYPH</name>
<dbReference type="EMBL" id="LWDL01000025">
    <property type="protein sequence ID" value="OQW50663.1"/>
    <property type="molecule type" value="Genomic_DNA"/>
</dbReference>
<dbReference type="InterPro" id="IPR000760">
    <property type="entry name" value="Inositol_monophosphatase-like"/>
</dbReference>
<feature type="binding site" evidence="5">
    <location>
        <position position="213"/>
    </location>
    <ligand>
        <name>Mg(2+)</name>
        <dbReference type="ChEBI" id="CHEBI:18420"/>
        <label>1</label>
        <note>catalytic</note>
    </ligand>
</feature>
<proteinExistence type="inferred from homology"/>
<dbReference type="PRINTS" id="PR00377">
    <property type="entry name" value="IMPHPHTASES"/>
</dbReference>
<keyword evidence="3" id="KW-0378">Hydrolase</keyword>
<dbReference type="PROSITE" id="PS00629">
    <property type="entry name" value="IMP_1"/>
    <property type="match status" value="1"/>
</dbReference>
<evidence type="ECO:0000256" key="4">
    <source>
        <dbReference type="ARBA" id="ARBA00022842"/>
    </source>
</evidence>
<accession>A0A1W9HTB1</accession>
<dbReference type="CDD" id="cd01641">
    <property type="entry name" value="Bacterial_IMPase_like_1"/>
    <property type="match status" value="1"/>
</dbReference>
<dbReference type="RefSeq" id="WP_376802648.1">
    <property type="nucleotide sequence ID" value="NZ_DBNB01000030.1"/>
</dbReference>
<dbReference type="PANTHER" id="PTHR20854:SF4">
    <property type="entry name" value="INOSITOL-1-MONOPHOSPHATASE-RELATED"/>
    <property type="match status" value="1"/>
</dbReference>
<dbReference type="SUPFAM" id="SSF56655">
    <property type="entry name" value="Carbohydrate phosphatase"/>
    <property type="match status" value="1"/>
</dbReference>
<keyword evidence="4 5" id="KW-0460">Magnesium</keyword>
<dbReference type="GO" id="GO:0006020">
    <property type="term" value="P:inositol metabolic process"/>
    <property type="evidence" value="ECO:0007669"/>
    <property type="project" value="TreeGrafter"/>
</dbReference>
<dbReference type="Pfam" id="PF00459">
    <property type="entry name" value="Inositol_P"/>
    <property type="match status" value="1"/>
</dbReference>
<sequence length="260" mass="28394">MVCDEFLFLDELNDAAQAVTLPMFRGHLVVDSKGNEPGDFDPVTEADRQAELTLRRLIMARYPDDGIAGEEFPDHKPQAGRVWHLDPIDGTRQFVSGMPLWGTMIGLMQGGEPCLGSIAHPFTDERFYGGGGRSRYRRGGVDAPLHCRRCAGLGEATLFSTSPTLFRGDRSERFSRLSHSVKLTRFGVDCYAFCLVALGTIDMVVETGLDDHDIIAAVPIIEAAGGAVVDWQGRRARAGGDVLAVGDRRLIEPALRHLNG</sequence>